<evidence type="ECO:0000313" key="2">
    <source>
        <dbReference type="Proteomes" id="UP001528411"/>
    </source>
</evidence>
<gene>
    <name evidence="1" type="ORF">PN838_13820</name>
</gene>
<keyword evidence="2" id="KW-1185">Reference proteome</keyword>
<evidence type="ECO:0000313" key="1">
    <source>
        <dbReference type="EMBL" id="MDC2889656.1"/>
    </source>
</evidence>
<dbReference type="RefSeq" id="WP_272181043.1">
    <property type="nucleotide sequence ID" value="NZ_JAQOMS010000002.1"/>
</dbReference>
<dbReference type="EMBL" id="JAQOMS010000002">
    <property type="protein sequence ID" value="MDC2889656.1"/>
    <property type="molecule type" value="Genomic_DNA"/>
</dbReference>
<comment type="caution">
    <text evidence="1">The sequence shown here is derived from an EMBL/GenBank/DDBJ whole genome shotgun (WGS) entry which is preliminary data.</text>
</comment>
<protein>
    <submittedName>
        <fullName evidence="1">Uncharacterized protein</fullName>
    </submittedName>
</protein>
<sequence>MKNEDVSVLPDVNRTPSSAVMSKLDVFAGSAAVAIFENNADATAPSTK</sequence>
<accession>A0ABT5FG80</accession>
<name>A0ABT5FG80_9GAMM</name>
<organism evidence="1 2">
    <name type="scientific">Psychrosphaera algicola</name>
    <dbReference type="NCBI Taxonomy" id="3023714"/>
    <lineage>
        <taxon>Bacteria</taxon>
        <taxon>Pseudomonadati</taxon>
        <taxon>Pseudomonadota</taxon>
        <taxon>Gammaproteobacteria</taxon>
        <taxon>Alteromonadales</taxon>
        <taxon>Pseudoalteromonadaceae</taxon>
        <taxon>Psychrosphaera</taxon>
    </lineage>
</organism>
<proteinExistence type="predicted"/>
<reference evidence="1 2" key="1">
    <citation type="submission" date="2023-01" db="EMBL/GenBank/DDBJ databases">
        <title>Psychrosphaera sp. nov., isolated from marine algae.</title>
        <authorList>
            <person name="Bayburt H."/>
            <person name="Choi B.J."/>
            <person name="Kim J.M."/>
            <person name="Choi D.G."/>
            <person name="Jeon C.O."/>
        </authorList>
    </citation>
    <scope>NUCLEOTIDE SEQUENCE [LARGE SCALE GENOMIC DNA]</scope>
    <source>
        <strain evidence="1 2">G1-22</strain>
    </source>
</reference>
<dbReference type="Proteomes" id="UP001528411">
    <property type="component" value="Unassembled WGS sequence"/>
</dbReference>